<comment type="caution">
    <text evidence="1">The sequence shown here is derived from an EMBL/GenBank/DDBJ whole genome shotgun (WGS) entry which is preliminary data.</text>
</comment>
<dbReference type="EMBL" id="JADIKC010000002">
    <property type="protein sequence ID" value="MBM7120410.1"/>
    <property type="molecule type" value="Genomic_DNA"/>
</dbReference>
<dbReference type="Proteomes" id="UP001430065">
    <property type="component" value="Unassembled WGS sequence"/>
</dbReference>
<dbReference type="RefSeq" id="WP_204634875.1">
    <property type="nucleotide sequence ID" value="NZ_JADIKC010000002.1"/>
</dbReference>
<reference evidence="1 2" key="1">
    <citation type="submission" date="2020-10" db="EMBL/GenBank/DDBJ databases">
        <title>Phylogeny of dyella-like bacteria.</title>
        <authorList>
            <person name="Fu J."/>
        </authorList>
    </citation>
    <scope>NUCLEOTIDE SEQUENCE [LARGE SCALE GENOMIC DNA]</scope>
    <source>
        <strain evidence="1 2">THG-B117</strain>
    </source>
</reference>
<evidence type="ECO:0000313" key="1">
    <source>
        <dbReference type="EMBL" id="MBM7120410.1"/>
    </source>
</evidence>
<sequence>MHRALKGVLWAVVGLVVAVAAAFAWGRLRPPTQEQEKALAALQADSQPPQGRNAYPWLWFVDFDVPADQLDAAYAKDHQRVLAWESNFKPGANSADPIPTPKADFPALPKMSQADRDALCNWREADCLDKVRAHRDVVNEVLARHRQRLVRDEALSGFDHVWTEMPLNPVASIPAFSASRGLWQTAIAATFLDGHPAQAMEAACTQVATMRRLHAHSNTLVSTLIFAARLRGAVQLFVQLLAASPADEPLPASCAAAFVPVTDADVDLCPSIRAEFTLVGSPEIFGKQEHWYDGLSLNTKATRRMLAPRYGALCNTSLLQRLLSDERVAMPTAAPGFDIFDLISNSAGTILSRIPGPAFDPYLARQQDAAASLRMGALMIWLRETRDHGVSLQQRLAARPAWMHFATSRHVEVTADGKSIHMDVWNNDTSNPWPTAWPLPAGL</sequence>
<gene>
    <name evidence="1" type="ORF">ISP20_04475</name>
</gene>
<evidence type="ECO:0000313" key="2">
    <source>
        <dbReference type="Proteomes" id="UP001430065"/>
    </source>
</evidence>
<protein>
    <submittedName>
        <fullName evidence="1">Uncharacterized protein</fullName>
    </submittedName>
</protein>
<organism evidence="1 2">
    <name type="scientific">Dyella kyungheensis</name>
    <dbReference type="NCBI Taxonomy" id="1242174"/>
    <lineage>
        <taxon>Bacteria</taxon>
        <taxon>Pseudomonadati</taxon>
        <taxon>Pseudomonadota</taxon>
        <taxon>Gammaproteobacteria</taxon>
        <taxon>Lysobacterales</taxon>
        <taxon>Rhodanobacteraceae</taxon>
        <taxon>Dyella</taxon>
    </lineage>
</organism>
<proteinExistence type="predicted"/>
<keyword evidence="2" id="KW-1185">Reference proteome</keyword>
<accession>A0ABS2JNM7</accession>
<name>A0ABS2JNM7_9GAMM</name>